<feature type="region of interest" description="Disordered" evidence="1">
    <location>
        <begin position="30"/>
        <end position="57"/>
    </location>
</feature>
<dbReference type="Gene3D" id="3.40.190.10">
    <property type="entry name" value="Periplasmic binding protein-like II"/>
    <property type="match status" value="1"/>
</dbReference>
<proteinExistence type="predicted"/>
<dbReference type="InterPro" id="IPR039424">
    <property type="entry name" value="SBP_5"/>
</dbReference>
<feature type="signal peptide" evidence="2">
    <location>
        <begin position="1"/>
        <end position="28"/>
    </location>
</feature>
<dbReference type="Pfam" id="PF00496">
    <property type="entry name" value="SBP_bac_5"/>
    <property type="match status" value="1"/>
</dbReference>
<sequence>MNLLRRSARPAGAALAVIALAVSLAACAPPDRGGSGGEAAPQEGGTLRIAAPGSANDSVDPHINSGSVIDLLRTEQLFDNLTKYDENFELTWQLAESMEANETNDVWTIHLRDGVKFHDGSDFGADDVIASLDRILAPDSTANGASLVSFIDPAGLTAVDDLTVEVRLAEPYGPFPELWTNKYLRIAPAEFDPQNPVGTGPFEYKSFTPGTTSVFTRNEDYWAGAPLVDELEIVDFADNASAINALKGGQIDVTYSVPLSEAATVAEVPGLNLLDSETNMYIPITMRTDVAPFDDPRVREAFKLIADREELVAVALNGYGAVANDYIGRYSVCEAPDLPQREQDIERAKELLSDAGYADLSVEIATTNGTVGMVEAAQVFSEQAKAAGVTITVNNMDASVFLDNYKNWPLSVDFYTDSYLQVANRTLSTGGGSNVTHWSNAEFDGLLRSAMEESDVDARCQIENEMKTIEYNDSGNIVWGWANVVNAYSDNVHGLVPNATGKAVNQLTEVWVDQ</sequence>
<organism evidence="4 5">
    <name type="scientific">Microbacterium foliorum</name>
    <dbReference type="NCBI Taxonomy" id="104336"/>
    <lineage>
        <taxon>Bacteria</taxon>
        <taxon>Bacillati</taxon>
        <taxon>Actinomycetota</taxon>
        <taxon>Actinomycetes</taxon>
        <taxon>Micrococcales</taxon>
        <taxon>Microbacteriaceae</taxon>
        <taxon>Microbacterium</taxon>
    </lineage>
</organism>
<evidence type="ECO:0000256" key="1">
    <source>
        <dbReference type="SAM" id="MobiDB-lite"/>
    </source>
</evidence>
<comment type="caution">
    <text evidence="4">The sequence shown here is derived from an EMBL/GenBank/DDBJ whole genome shotgun (WGS) entry which is preliminary data.</text>
</comment>
<feature type="chain" id="PRO_5047060511" evidence="2">
    <location>
        <begin position="29"/>
        <end position="514"/>
    </location>
</feature>
<accession>A0ABU1HVH9</accession>
<dbReference type="EMBL" id="JAVIZQ010000001">
    <property type="protein sequence ID" value="MDR6144065.1"/>
    <property type="molecule type" value="Genomic_DNA"/>
</dbReference>
<name>A0ABU1HVH9_9MICO</name>
<evidence type="ECO:0000256" key="2">
    <source>
        <dbReference type="SAM" id="SignalP"/>
    </source>
</evidence>
<dbReference type="PANTHER" id="PTHR30290">
    <property type="entry name" value="PERIPLASMIC BINDING COMPONENT OF ABC TRANSPORTER"/>
    <property type="match status" value="1"/>
</dbReference>
<dbReference type="Proteomes" id="UP001249291">
    <property type="component" value="Unassembled WGS sequence"/>
</dbReference>
<reference evidence="4 5" key="1">
    <citation type="submission" date="2023-08" db="EMBL/GenBank/DDBJ databases">
        <title>Functional and genomic diversity of the sorghum phyllosphere microbiome.</title>
        <authorList>
            <person name="Shade A."/>
        </authorList>
    </citation>
    <scope>NUCLEOTIDE SEQUENCE [LARGE SCALE GENOMIC DNA]</scope>
    <source>
        <strain evidence="4 5">SORGH_AS_0445</strain>
    </source>
</reference>
<dbReference type="InterPro" id="IPR030678">
    <property type="entry name" value="Peptide/Ni-bd"/>
</dbReference>
<dbReference type="PROSITE" id="PS51257">
    <property type="entry name" value="PROKAR_LIPOPROTEIN"/>
    <property type="match status" value="1"/>
</dbReference>
<dbReference type="PIRSF" id="PIRSF002741">
    <property type="entry name" value="MppA"/>
    <property type="match status" value="1"/>
</dbReference>
<dbReference type="RefSeq" id="WP_309693907.1">
    <property type="nucleotide sequence ID" value="NZ_JAVIZQ010000001.1"/>
</dbReference>
<dbReference type="Gene3D" id="3.10.105.10">
    <property type="entry name" value="Dipeptide-binding Protein, Domain 3"/>
    <property type="match status" value="1"/>
</dbReference>
<evidence type="ECO:0000313" key="5">
    <source>
        <dbReference type="Proteomes" id="UP001249291"/>
    </source>
</evidence>
<feature type="domain" description="Solute-binding protein family 5" evidence="3">
    <location>
        <begin position="92"/>
        <end position="417"/>
    </location>
</feature>
<dbReference type="InterPro" id="IPR000914">
    <property type="entry name" value="SBP_5_dom"/>
</dbReference>
<keyword evidence="2" id="KW-0732">Signal</keyword>
<dbReference type="SUPFAM" id="SSF53850">
    <property type="entry name" value="Periplasmic binding protein-like II"/>
    <property type="match status" value="1"/>
</dbReference>
<gene>
    <name evidence="4" type="ORF">QE375_003619</name>
</gene>
<keyword evidence="5" id="KW-1185">Reference proteome</keyword>
<evidence type="ECO:0000313" key="4">
    <source>
        <dbReference type="EMBL" id="MDR6144065.1"/>
    </source>
</evidence>
<dbReference type="CDD" id="cd08503">
    <property type="entry name" value="PBP2_NikA_DppA_OppA_like_17"/>
    <property type="match status" value="1"/>
</dbReference>
<evidence type="ECO:0000259" key="3">
    <source>
        <dbReference type="Pfam" id="PF00496"/>
    </source>
</evidence>
<protein>
    <submittedName>
        <fullName evidence="4">Peptide/nickel transport system substrate-binding protein</fullName>
    </submittedName>
</protein>